<dbReference type="AlphaFoldDB" id="A0A0E9TI58"/>
<name>A0A0E9TI58_ANGAN</name>
<evidence type="ECO:0000313" key="1">
    <source>
        <dbReference type="EMBL" id="JAH53354.1"/>
    </source>
</evidence>
<reference evidence="1" key="1">
    <citation type="submission" date="2014-11" db="EMBL/GenBank/DDBJ databases">
        <authorList>
            <person name="Amaro Gonzalez C."/>
        </authorList>
    </citation>
    <scope>NUCLEOTIDE SEQUENCE</scope>
</reference>
<organism evidence="1">
    <name type="scientific">Anguilla anguilla</name>
    <name type="common">European freshwater eel</name>
    <name type="synonym">Muraena anguilla</name>
    <dbReference type="NCBI Taxonomy" id="7936"/>
    <lineage>
        <taxon>Eukaryota</taxon>
        <taxon>Metazoa</taxon>
        <taxon>Chordata</taxon>
        <taxon>Craniata</taxon>
        <taxon>Vertebrata</taxon>
        <taxon>Euteleostomi</taxon>
        <taxon>Actinopterygii</taxon>
        <taxon>Neopterygii</taxon>
        <taxon>Teleostei</taxon>
        <taxon>Anguilliformes</taxon>
        <taxon>Anguillidae</taxon>
        <taxon>Anguilla</taxon>
    </lineage>
</organism>
<accession>A0A0E9TI58</accession>
<reference evidence="1" key="2">
    <citation type="journal article" date="2015" name="Fish Shellfish Immunol.">
        <title>Early steps in the European eel (Anguilla anguilla)-Vibrio vulnificus interaction in the gills: Role of the RtxA13 toxin.</title>
        <authorList>
            <person name="Callol A."/>
            <person name="Pajuelo D."/>
            <person name="Ebbesson L."/>
            <person name="Teles M."/>
            <person name="MacKenzie S."/>
            <person name="Amaro C."/>
        </authorList>
    </citation>
    <scope>NUCLEOTIDE SEQUENCE</scope>
</reference>
<protein>
    <submittedName>
        <fullName evidence="1">Uncharacterized protein</fullName>
    </submittedName>
</protein>
<dbReference type="EMBL" id="GBXM01055223">
    <property type="protein sequence ID" value="JAH53354.1"/>
    <property type="molecule type" value="Transcribed_RNA"/>
</dbReference>
<proteinExistence type="predicted"/>
<sequence>MSSSQFLLHQFERKLTQKPLKTFALSRKHRTKVLLII</sequence>